<evidence type="ECO:0000313" key="2">
    <source>
        <dbReference type="EMBL" id="GKT37657.1"/>
    </source>
</evidence>
<reference evidence="2" key="1">
    <citation type="submission" date="2022-03" db="EMBL/GenBank/DDBJ databases">
        <title>Draft genome sequence of Aduncisulcus paluster, a free-living microaerophilic Fornicata.</title>
        <authorList>
            <person name="Yuyama I."/>
            <person name="Kume K."/>
            <person name="Tamura T."/>
            <person name="Inagaki Y."/>
            <person name="Hashimoto T."/>
        </authorList>
    </citation>
    <scope>NUCLEOTIDE SEQUENCE</scope>
    <source>
        <strain evidence="2">NY0171</strain>
    </source>
</reference>
<feature type="non-terminal residue" evidence="2">
    <location>
        <position position="157"/>
    </location>
</feature>
<dbReference type="InterPro" id="IPR007197">
    <property type="entry name" value="rSAM"/>
</dbReference>
<protein>
    <submittedName>
        <fullName evidence="2">Anaerobic coproporphyrinogen-III oxidase like protein</fullName>
    </submittedName>
</protein>
<dbReference type="PANTHER" id="PTHR13932">
    <property type="entry name" value="COPROPORPHYRINIGEN III OXIDASE"/>
    <property type="match status" value="1"/>
</dbReference>
<dbReference type="InterPro" id="IPR034505">
    <property type="entry name" value="Coproporphyrinogen-III_oxidase"/>
</dbReference>
<sequence length="157" mass="17904">MGLTPAFFNAPLLRGDGSEARNLLVYIHVPFCKRKCNYCAFHSQPFEQVGFAWYMKTLLSEIELWGKRLKNPRIGTLELIMDALRKHFSFTKGMEITLEANPDSANDLSYFKALYDMGINRLSLGFQSLDDRNLETLGRPHSARQAADAYYMARKAG</sequence>
<proteinExistence type="predicted"/>
<dbReference type="Proteomes" id="UP001057375">
    <property type="component" value="Unassembled WGS sequence"/>
</dbReference>
<organism evidence="2 3">
    <name type="scientific">Aduncisulcus paluster</name>
    <dbReference type="NCBI Taxonomy" id="2918883"/>
    <lineage>
        <taxon>Eukaryota</taxon>
        <taxon>Metamonada</taxon>
        <taxon>Carpediemonas-like organisms</taxon>
        <taxon>Aduncisulcus</taxon>
    </lineage>
</organism>
<dbReference type="PANTHER" id="PTHR13932:SF5">
    <property type="entry name" value="RADICAL S-ADENOSYL METHIONINE DOMAIN-CONTAINING PROTEIN 1, MITOCHONDRIAL"/>
    <property type="match status" value="1"/>
</dbReference>
<accession>A0ABQ5KZ03</accession>
<dbReference type="InterPro" id="IPR058240">
    <property type="entry name" value="rSAM_sf"/>
</dbReference>
<dbReference type="Pfam" id="PF04055">
    <property type="entry name" value="Radical_SAM"/>
    <property type="match status" value="1"/>
</dbReference>
<name>A0ABQ5KZ03_9EUKA</name>
<dbReference type="EMBL" id="BQXS01004969">
    <property type="protein sequence ID" value="GKT37657.1"/>
    <property type="molecule type" value="Genomic_DNA"/>
</dbReference>
<feature type="domain" description="Radical SAM core" evidence="1">
    <location>
        <begin position="26"/>
        <end position="157"/>
    </location>
</feature>
<dbReference type="SFLD" id="SFLDS00029">
    <property type="entry name" value="Radical_SAM"/>
    <property type="match status" value="1"/>
</dbReference>
<evidence type="ECO:0000313" key="3">
    <source>
        <dbReference type="Proteomes" id="UP001057375"/>
    </source>
</evidence>
<keyword evidence="3" id="KW-1185">Reference proteome</keyword>
<evidence type="ECO:0000259" key="1">
    <source>
        <dbReference type="Pfam" id="PF04055"/>
    </source>
</evidence>
<dbReference type="SUPFAM" id="SSF102114">
    <property type="entry name" value="Radical SAM enzymes"/>
    <property type="match status" value="1"/>
</dbReference>
<comment type="caution">
    <text evidence="2">The sequence shown here is derived from an EMBL/GenBank/DDBJ whole genome shotgun (WGS) entry which is preliminary data.</text>
</comment>
<gene>
    <name evidence="2" type="ORF">ADUPG1_003595</name>
</gene>